<keyword evidence="2" id="KW-0812">Transmembrane</keyword>
<keyword evidence="4" id="KW-1185">Reference proteome</keyword>
<name>A0A409W2S4_9AGAR</name>
<sequence>MPFMIIPVNHDDLSDDWFWKDPFSRSHRAGSIPMSSQLHTILETQFLRVAGSMVGAVRNGENPDLRSVIQGNLLMQRYRGDDYSQGYNFDGPDLMRTAVQPTSSGHTQQEGQPKYMQGQQGLPSIKGNQKSPPHMSQSQTHATEATTTPPHPMVSELPSILGMPSFPMPMSPPGHQDPKGGSTSPMGPCSCKGESMMKMPMPMPYGMSVNGSRPNSKSSAVKPTGIILSRAALAGIVLGAFTAGLLLAFILFLVFRTILRRRAARARQLERSTRYRASYPYSESTERLTAGNTVTASILDSGSERWWSRRGSMSRASAGEGVHFEGSEHAARSNRSSTPTLAKLAAVQRARLNVGRVV</sequence>
<evidence type="ECO:0000256" key="2">
    <source>
        <dbReference type="SAM" id="Phobius"/>
    </source>
</evidence>
<reference evidence="3 4" key="1">
    <citation type="journal article" date="2018" name="Evol. Lett.">
        <title>Horizontal gene cluster transfer increased hallucinogenic mushroom diversity.</title>
        <authorList>
            <person name="Reynolds H.T."/>
            <person name="Vijayakumar V."/>
            <person name="Gluck-Thaler E."/>
            <person name="Korotkin H.B."/>
            <person name="Matheny P.B."/>
            <person name="Slot J.C."/>
        </authorList>
    </citation>
    <scope>NUCLEOTIDE SEQUENCE [LARGE SCALE GENOMIC DNA]</scope>
    <source>
        <strain evidence="3 4">SRW20</strain>
    </source>
</reference>
<evidence type="ECO:0000256" key="1">
    <source>
        <dbReference type="SAM" id="MobiDB-lite"/>
    </source>
</evidence>
<organism evidence="3 4">
    <name type="scientific">Gymnopilus dilepis</name>
    <dbReference type="NCBI Taxonomy" id="231916"/>
    <lineage>
        <taxon>Eukaryota</taxon>
        <taxon>Fungi</taxon>
        <taxon>Dikarya</taxon>
        <taxon>Basidiomycota</taxon>
        <taxon>Agaricomycotina</taxon>
        <taxon>Agaricomycetes</taxon>
        <taxon>Agaricomycetidae</taxon>
        <taxon>Agaricales</taxon>
        <taxon>Agaricineae</taxon>
        <taxon>Hymenogastraceae</taxon>
        <taxon>Gymnopilus</taxon>
    </lineage>
</organism>
<comment type="caution">
    <text evidence="3">The sequence shown here is derived from an EMBL/GenBank/DDBJ whole genome shotgun (WGS) entry which is preliminary data.</text>
</comment>
<accession>A0A409W2S4</accession>
<feature type="region of interest" description="Disordered" evidence="1">
    <location>
        <begin position="94"/>
        <end position="186"/>
    </location>
</feature>
<dbReference type="EMBL" id="NHYE01005438">
    <property type="protein sequence ID" value="PPQ72807.1"/>
    <property type="molecule type" value="Genomic_DNA"/>
</dbReference>
<evidence type="ECO:0000313" key="3">
    <source>
        <dbReference type="EMBL" id="PPQ72807.1"/>
    </source>
</evidence>
<keyword evidence="2" id="KW-1133">Transmembrane helix</keyword>
<proteinExistence type="predicted"/>
<dbReference type="Proteomes" id="UP000284706">
    <property type="component" value="Unassembled WGS sequence"/>
</dbReference>
<keyword evidence="2" id="KW-0472">Membrane</keyword>
<feature type="transmembrane region" description="Helical" evidence="2">
    <location>
        <begin position="231"/>
        <end position="255"/>
    </location>
</feature>
<dbReference type="InParanoid" id="A0A409W2S4"/>
<feature type="compositionally biased region" description="Polar residues" evidence="1">
    <location>
        <begin position="99"/>
        <end position="139"/>
    </location>
</feature>
<gene>
    <name evidence="3" type="ORF">CVT26_003327</name>
</gene>
<evidence type="ECO:0000313" key="4">
    <source>
        <dbReference type="Proteomes" id="UP000284706"/>
    </source>
</evidence>
<dbReference type="AlphaFoldDB" id="A0A409W2S4"/>
<protein>
    <submittedName>
        <fullName evidence="3">Uncharacterized protein</fullName>
    </submittedName>
</protein>